<keyword evidence="1" id="KW-0862">Zinc</keyword>
<dbReference type="InParanoid" id="A0A401GY05"/>
<dbReference type="OrthoDB" id="8922241at2759"/>
<feature type="compositionally biased region" description="Low complexity" evidence="2">
    <location>
        <begin position="212"/>
        <end position="223"/>
    </location>
</feature>
<dbReference type="Pfam" id="PF00096">
    <property type="entry name" value="zf-C2H2"/>
    <property type="match status" value="1"/>
</dbReference>
<organism evidence="4 5">
    <name type="scientific">Sparassis crispa</name>
    <dbReference type="NCBI Taxonomy" id="139825"/>
    <lineage>
        <taxon>Eukaryota</taxon>
        <taxon>Fungi</taxon>
        <taxon>Dikarya</taxon>
        <taxon>Basidiomycota</taxon>
        <taxon>Agaricomycotina</taxon>
        <taxon>Agaricomycetes</taxon>
        <taxon>Polyporales</taxon>
        <taxon>Sparassidaceae</taxon>
        <taxon>Sparassis</taxon>
    </lineage>
</organism>
<dbReference type="PROSITE" id="PS50157">
    <property type="entry name" value="ZINC_FINGER_C2H2_2"/>
    <property type="match status" value="1"/>
</dbReference>
<evidence type="ECO:0000256" key="1">
    <source>
        <dbReference type="PROSITE-ProRule" id="PRU00042"/>
    </source>
</evidence>
<evidence type="ECO:0000313" key="4">
    <source>
        <dbReference type="EMBL" id="GBE86684.1"/>
    </source>
</evidence>
<dbReference type="InterPro" id="IPR036236">
    <property type="entry name" value="Znf_C2H2_sf"/>
</dbReference>
<comment type="caution">
    <text evidence="4">The sequence shown here is derived from an EMBL/GenBank/DDBJ whole genome shotgun (WGS) entry which is preliminary data.</text>
</comment>
<sequence>MPAFIARRSDEEDVSAYKSHRGSDLHAVLATISLAISAFKSYKTWPTMFQSLYPPVHLCPPLLSLSTMEYTNLNLDCDPAFDGLPCAAFSDASSIISDESSNSSSRNFNAAPMYYTPSTELRLTTPLGSSPAFPFHGHTLDNEVSLPMMHFAGHRLTDQPPIFSGGPFHVNDLATCSSYPLVATFLGASPGHHCDPLSATIHPSSSLPAGTSPSPSLVAPLASQNKSSHTIGQELPSESELATYLSYAGVSEAYPIYIASQHYYQPSVAVDPSPPLPVARSPPPLHAPVAPRSSRTSRGKRVNIITQQPAWGSEQGAEGEPKHDGSDGEYVPSPPALRRKSARTRHTHRFMPYTRDASPVALLPSQPQFRRTMQRNAQFAGPLLALPQGATKCPYCGMNSTRPSDLKRHIRTHTGGCRWLCGGLPKVDAIRAGVSVEGVLPYMHNGVEYYGGCMNEFSRSDSFRRHLKDSKWYCVGSVTTQYNLERSDNTDNADDGG</sequence>
<dbReference type="SUPFAM" id="SSF57667">
    <property type="entry name" value="beta-beta-alpha zinc fingers"/>
    <property type="match status" value="1"/>
</dbReference>
<keyword evidence="1" id="KW-0863">Zinc-finger</keyword>
<dbReference type="STRING" id="139825.A0A401GY05"/>
<feature type="region of interest" description="Disordered" evidence="2">
    <location>
        <begin position="274"/>
        <end position="343"/>
    </location>
</feature>
<dbReference type="Proteomes" id="UP000287166">
    <property type="component" value="Unassembled WGS sequence"/>
</dbReference>
<dbReference type="InterPro" id="IPR013087">
    <property type="entry name" value="Znf_C2H2_type"/>
</dbReference>
<accession>A0A401GY05</accession>
<dbReference type="GeneID" id="38783601"/>
<evidence type="ECO:0000313" key="5">
    <source>
        <dbReference type="Proteomes" id="UP000287166"/>
    </source>
</evidence>
<gene>
    <name evidence="4" type="ORF">SCP_0905640</name>
</gene>
<keyword evidence="1" id="KW-0479">Metal-binding</keyword>
<dbReference type="GO" id="GO:0008270">
    <property type="term" value="F:zinc ion binding"/>
    <property type="evidence" value="ECO:0007669"/>
    <property type="project" value="UniProtKB-KW"/>
</dbReference>
<dbReference type="EMBL" id="BFAD01000009">
    <property type="protein sequence ID" value="GBE86684.1"/>
    <property type="molecule type" value="Genomic_DNA"/>
</dbReference>
<evidence type="ECO:0000259" key="3">
    <source>
        <dbReference type="PROSITE" id="PS50157"/>
    </source>
</evidence>
<name>A0A401GY05_9APHY</name>
<feature type="region of interest" description="Disordered" evidence="2">
    <location>
        <begin position="203"/>
        <end position="235"/>
    </location>
</feature>
<dbReference type="RefSeq" id="XP_027617597.1">
    <property type="nucleotide sequence ID" value="XM_027761796.1"/>
</dbReference>
<dbReference type="AlphaFoldDB" id="A0A401GY05"/>
<dbReference type="SMART" id="SM00355">
    <property type="entry name" value="ZnF_C2H2"/>
    <property type="match status" value="1"/>
</dbReference>
<reference evidence="4 5" key="1">
    <citation type="journal article" date="2018" name="Sci. Rep.">
        <title>Genome sequence of the cauliflower mushroom Sparassis crispa (Hanabiratake) and its association with beneficial usage.</title>
        <authorList>
            <person name="Kiyama R."/>
            <person name="Furutani Y."/>
            <person name="Kawaguchi K."/>
            <person name="Nakanishi T."/>
        </authorList>
    </citation>
    <scope>NUCLEOTIDE SEQUENCE [LARGE SCALE GENOMIC DNA]</scope>
</reference>
<protein>
    <recommendedName>
        <fullName evidence="3">C2H2-type domain-containing protein</fullName>
    </recommendedName>
</protein>
<feature type="compositionally biased region" description="Pro residues" evidence="2">
    <location>
        <begin position="274"/>
        <end position="286"/>
    </location>
</feature>
<feature type="domain" description="C2H2-type" evidence="3">
    <location>
        <begin position="391"/>
        <end position="415"/>
    </location>
</feature>
<keyword evidence="5" id="KW-1185">Reference proteome</keyword>
<dbReference type="Gene3D" id="3.30.160.60">
    <property type="entry name" value="Classic Zinc Finger"/>
    <property type="match status" value="1"/>
</dbReference>
<evidence type="ECO:0000256" key="2">
    <source>
        <dbReference type="SAM" id="MobiDB-lite"/>
    </source>
</evidence>
<proteinExistence type="predicted"/>